<dbReference type="Proteomes" id="UP000053593">
    <property type="component" value="Unassembled WGS sequence"/>
</dbReference>
<evidence type="ECO:0000313" key="1">
    <source>
        <dbReference type="EMBL" id="KIK59392.1"/>
    </source>
</evidence>
<dbReference type="EMBL" id="KN834780">
    <property type="protein sequence ID" value="KIK59392.1"/>
    <property type="molecule type" value="Genomic_DNA"/>
</dbReference>
<name>A0A0D0CLF7_9AGAR</name>
<dbReference type="HOGENOM" id="CLU_1695675_0_0_1"/>
<gene>
    <name evidence="1" type="ORF">GYMLUDRAFT_678999</name>
</gene>
<accession>A0A0D0CLF7</accession>
<evidence type="ECO:0000313" key="2">
    <source>
        <dbReference type="Proteomes" id="UP000053593"/>
    </source>
</evidence>
<dbReference type="AlphaFoldDB" id="A0A0D0CLF7"/>
<keyword evidence="2" id="KW-1185">Reference proteome</keyword>
<reference evidence="1 2" key="1">
    <citation type="submission" date="2014-04" db="EMBL/GenBank/DDBJ databases">
        <title>Evolutionary Origins and Diversification of the Mycorrhizal Mutualists.</title>
        <authorList>
            <consortium name="DOE Joint Genome Institute"/>
            <consortium name="Mycorrhizal Genomics Consortium"/>
            <person name="Kohler A."/>
            <person name="Kuo A."/>
            <person name="Nagy L.G."/>
            <person name="Floudas D."/>
            <person name="Copeland A."/>
            <person name="Barry K.W."/>
            <person name="Cichocki N."/>
            <person name="Veneault-Fourrey C."/>
            <person name="LaButti K."/>
            <person name="Lindquist E.A."/>
            <person name="Lipzen A."/>
            <person name="Lundell T."/>
            <person name="Morin E."/>
            <person name="Murat C."/>
            <person name="Riley R."/>
            <person name="Ohm R."/>
            <person name="Sun H."/>
            <person name="Tunlid A."/>
            <person name="Henrissat B."/>
            <person name="Grigoriev I.V."/>
            <person name="Hibbett D.S."/>
            <person name="Martin F."/>
        </authorList>
    </citation>
    <scope>NUCLEOTIDE SEQUENCE [LARGE SCALE GENOMIC DNA]</scope>
    <source>
        <strain evidence="1 2">FD-317 M1</strain>
    </source>
</reference>
<organism evidence="1 2">
    <name type="scientific">Collybiopsis luxurians FD-317 M1</name>
    <dbReference type="NCBI Taxonomy" id="944289"/>
    <lineage>
        <taxon>Eukaryota</taxon>
        <taxon>Fungi</taxon>
        <taxon>Dikarya</taxon>
        <taxon>Basidiomycota</taxon>
        <taxon>Agaricomycotina</taxon>
        <taxon>Agaricomycetes</taxon>
        <taxon>Agaricomycetidae</taxon>
        <taxon>Agaricales</taxon>
        <taxon>Marasmiineae</taxon>
        <taxon>Omphalotaceae</taxon>
        <taxon>Collybiopsis</taxon>
        <taxon>Collybiopsis luxurians</taxon>
    </lineage>
</organism>
<sequence>MMYRLFIALPPFSCLQSWSGHRQQVFVGAVISSLAVHLSSSKLLELALRRLSAVWPCPGPDISKVISSTSNLLYPVSSLCMSEGGCTGRSEQSTLSHALPSQLISKFGRERRIMIIWRSAEVFRRNYGLIVSDRYLGYGIPQPHIYFDQHKIMAL</sequence>
<protein>
    <submittedName>
        <fullName evidence="1">Uncharacterized protein</fullName>
    </submittedName>
</protein>
<proteinExistence type="predicted"/>